<dbReference type="AlphaFoldDB" id="L8J7E4"/>
<keyword evidence="5 6" id="KW-0472">Membrane</keyword>
<feature type="transmembrane region" description="Helical" evidence="6">
    <location>
        <begin position="143"/>
        <end position="165"/>
    </location>
</feature>
<keyword evidence="8" id="KW-1185">Reference proteome</keyword>
<feature type="transmembrane region" description="Helical" evidence="6">
    <location>
        <begin position="114"/>
        <end position="136"/>
    </location>
</feature>
<dbReference type="PATRIC" id="fig|1056511.3.peg.3862"/>
<evidence type="ECO:0000313" key="8">
    <source>
        <dbReference type="Proteomes" id="UP000011134"/>
    </source>
</evidence>
<feature type="transmembrane region" description="Helical" evidence="6">
    <location>
        <begin position="242"/>
        <end position="261"/>
    </location>
</feature>
<evidence type="ECO:0000256" key="5">
    <source>
        <dbReference type="ARBA" id="ARBA00023136"/>
    </source>
</evidence>
<evidence type="ECO:0000256" key="3">
    <source>
        <dbReference type="ARBA" id="ARBA00022692"/>
    </source>
</evidence>
<feature type="transmembrane region" description="Helical" evidence="6">
    <location>
        <begin position="427"/>
        <end position="444"/>
    </location>
</feature>
<feature type="transmembrane region" description="Helical" evidence="6">
    <location>
        <begin position="202"/>
        <end position="222"/>
    </location>
</feature>
<protein>
    <submittedName>
        <fullName evidence="7">Oligosaccharide translocase SypK</fullName>
    </submittedName>
</protein>
<dbReference type="RefSeq" id="WP_007468779.1">
    <property type="nucleotide sequence ID" value="NZ_AMZO01000032.1"/>
</dbReference>
<feature type="transmembrane region" description="Helical" evidence="6">
    <location>
        <begin position="171"/>
        <end position="190"/>
    </location>
</feature>
<evidence type="ECO:0000313" key="7">
    <source>
        <dbReference type="EMBL" id="ELR64118.1"/>
    </source>
</evidence>
<dbReference type="GO" id="GO:0005886">
    <property type="term" value="C:plasma membrane"/>
    <property type="evidence" value="ECO:0007669"/>
    <property type="project" value="UniProtKB-SubCell"/>
</dbReference>
<feature type="transmembrane region" description="Helical" evidence="6">
    <location>
        <begin position="403"/>
        <end position="421"/>
    </location>
</feature>
<dbReference type="EMBL" id="AMZO01000032">
    <property type="protein sequence ID" value="ELR64118.1"/>
    <property type="molecule type" value="Genomic_DNA"/>
</dbReference>
<comment type="subcellular location">
    <subcellularLocation>
        <location evidence="1">Cell membrane</location>
        <topology evidence="1">Multi-pass membrane protein</topology>
    </subcellularLocation>
</comment>
<evidence type="ECO:0000256" key="1">
    <source>
        <dbReference type="ARBA" id="ARBA00004651"/>
    </source>
</evidence>
<dbReference type="Proteomes" id="UP000011134">
    <property type="component" value="Unassembled WGS sequence"/>
</dbReference>
<dbReference type="PANTHER" id="PTHR30250">
    <property type="entry name" value="PST FAMILY PREDICTED COLANIC ACID TRANSPORTER"/>
    <property type="match status" value="1"/>
</dbReference>
<keyword evidence="4 6" id="KW-1133">Transmembrane helix</keyword>
<evidence type="ECO:0000256" key="2">
    <source>
        <dbReference type="ARBA" id="ARBA00022475"/>
    </source>
</evidence>
<feature type="transmembrane region" description="Helical" evidence="6">
    <location>
        <begin position="77"/>
        <end position="99"/>
    </location>
</feature>
<dbReference type="InterPro" id="IPR050833">
    <property type="entry name" value="Poly_Biosynth_Transport"/>
</dbReference>
<evidence type="ECO:0000256" key="4">
    <source>
        <dbReference type="ARBA" id="ARBA00022989"/>
    </source>
</evidence>
<feature type="transmembrane region" description="Helical" evidence="6">
    <location>
        <begin position="282"/>
        <end position="307"/>
    </location>
</feature>
<sequence length="455" mass="49990">MKPAFTMATYAIGIISSKLVALALQPFVTQWLGPEQFGRLDVLITLGCFLSLLLALGLTDAIYRFAHDKDENHQQEIFSGALWLILLCGGGLTLLTQIASPAIQGFLPGNPPVFALRCLFFTLFINTLCTVPFAILRIRNQAGLFVGAQIVFAFIQGGGVLLLTSDYGIDGIMAAGLMAQLTQLIVLSKTFPVPKASHQKLLLRYGAAITFSALLGFISLGAERWAIAHFLSLEQLAPYAIAMQWALAASLLLEPFSLWWFPKRFSLTGSANGLQQAANISITGCQLGTLITAGTITIGSKFLLFWLPPGFHASAEIIPLLGVMLMIKHAATLLNMGCYQQEKAHSVMVIGLISCALSLTILFFILPNFGLYALLVSNIILQLLRLLLFYGWSQHRLPLPYPLPRLLLSYGLIALLLFVHYQELHLYEGLILLLLVVQVCWPWLRKMPIRHTLGA</sequence>
<feature type="transmembrane region" description="Helical" evidence="6">
    <location>
        <begin position="42"/>
        <end position="65"/>
    </location>
</feature>
<dbReference type="PANTHER" id="PTHR30250:SF11">
    <property type="entry name" value="O-ANTIGEN TRANSPORTER-RELATED"/>
    <property type="match status" value="1"/>
</dbReference>
<accession>L8J7E4</accession>
<dbReference type="OrthoDB" id="9815248at2"/>
<feature type="transmembrane region" description="Helical" evidence="6">
    <location>
        <begin position="313"/>
        <end position="334"/>
    </location>
</feature>
<proteinExistence type="predicted"/>
<dbReference type="Pfam" id="PF13440">
    <property type="entry name" value="Polysacc_synt_3"/>
    <property type="match status" value="1"/>
</dbReference>
<gene>
    <name evidence="7" type="ORF">C942_02938</name>
</gene>
<comment type="caution">
    <text evidence="7">The sequence shown here is derived from an EMBL/GenBank/DDBJ whole genome shotgun (WGS) entry which is preliminary data.</text>
</comment>
<organism evidence="7 8">
    <name type="scientific">Photobacterium marinum</name>
    <dbReference type="NCBI Taxonomy" id="1056511"/>
    <lineage>
        <taxon>Bacteria</taxon>
        <taxon>Pseudomonadati</taxon>
        <taxon>Pseudomonadota</taxon>
        <taxon>Gammaproteobacteria</taxon>
        <taxon>Vibrionales</taxon>
        <taxon>Vibrionaceae</taxon>
        <taxon>Photobacterium</taxon>
    </lineage>
</organism>
<keyword evidence="3 6" id="KW-0812">Transmembrane</keyword>
<feature type="transmembrane region" description="Helical" evidence="6">
    <location>
        <begin position="372"/>
        <end position="391"/>
    </location>
</feature>
<reference evidence="7 8" key="1">
    <citation type="submission" date="2012-12" db="EMBL/GenBank/DDBJ databases">
        <title>Genome Assembly of Photobacterium sp. AK15.</title>
        <authorList>
            <person name="Khatri I."/>
            <person name="Vaidya B."/>
            <person name="Srinivas T.N.R."/>
            <person name="Subramanian S."/>
            <person name="Pinnaka A."/>
        </authorList>
    </citation>
    <scope>NUCLEOTIDE SEQUENCE [LARGE SCALE GENOMIC DNA]</scope>
    <source>
        <strain evidence="7 8">AK15</strain>
    </source>
</reference>
<evidence type="ECO:0000256" key="6">
    <source>
        <dbReference type="SAM" id="Phobius"/>
    </source>
</evidence>
<feature type="transmembrane region" description="Helical" evidence="6">
    <location>
        <begin position="346"/>
        <end position="366"/>
    </location>
</feature>
<name>L8J7E4_9GAMM</name>
<keyword evidence="2" id="KW-1003">Cell membrane</keyword>